<dbReference type="RefSeq" id="WP_252444587.1">
    <property type="nucleotide sequence ID" value="NZ_JAGSOV010000069.1"/>
</dbReference>
<gene>
    <name evidence="2" type="ORF">KDL28_31895</name>
</gene>
<dbReference type="EMBL" id="JAGSOV010000069">
    <property type="protein sequence ID" value="MCO1659683.1"/>
    <property type="molecule type" value="Genomic_DNA"/>
</dbReference>
<name>A0ABT1A9K1_9PSEU</name>
<comment type="caution">
    <text evidence="2">The sequence shown here is derived from an EMBL/GenBank/DDBJ whole genome shotgun (WGS) entry which is preliminary data.</text>
</comment>
<proteinExistence type="predicted"/>
<evidence type="ECO:0000256" key="1">
    <source>
        <dbReference type="SAM" id="MobiDB-lite"/>
    </source>
</evidence>
<protein>
    <submittedName>
        <fullName evidence="2">Uncharacterized protein</fullName>
    </submittedName>
</protein>
<feature type="region of interest" description="Disordered" evidence="1">
    <location>
        <begin position="48"/>
        <end position="70"/>
    </location>
</feature>
<evidence type="ECO:0000313" key="3">
    <source>
        <dbReference type="Proteomes" id="UP001165283"/>
    </source>
</evidence>
<accession>A0ABT1A9K1</accession>
<sequence length="99" mass="10780">MDQSEYRRQLAETAGFTGPKAEQFADLLVGETADELTESAARLVDLGKSLVPPPDLPIDPSQGMGDWPARADHGQAWMAKQMDTIAGRGRDPWALTLGW</sequence>
<dbReference type="Proteomes" id="UP001165283">
    <property type="component" value="Unassembled WGS sequence"/>
</dbReference>
<keyword evidence="3" id="KW-1185">Reference proteome</keyword>
<evidence type="ECO:0000313" key="2">
    <source>
        <dbReference type="EMBL" id="MCO1659683.1"/>
    </source>
</evidence>
<organism evidence="2 3">
    <name type="scientific">Pseudonocardia humida</name>
    <dbReference type="NCBI Taxonomy" id="2800819"/>
    <lineage>
        <taxon>Bacteria</taxon>
        <taxon>Bacillati</taxon>
        <taxon>Actinomycetota</taxon>
        <taxon>Actinomycetes</taxon>
        <taxon>Pseudonocardiales</taxon>
        <taxon>Pseudonocardiaceae</taxon>
        <taxon>Pseudonocardia</taxon>
    </lineage>
</organism>
<reference evidence="2" key="1">
    <citation type="submission" date="2021-04" db="EMBL/GenBank/DDBJ databases">
        <title>Pseudonocardia sp. nov., isolated from sandy soil of mangrove forest.</title>
        <authorList>
            <person name="Zan Z."/>
            <person name="Huang R."/>
            <person name="Liu W."/>
        </authorList>
    </citation>
    <scope>NUCLEOTIDE SEQUENCE</scope>
    <source>
        <strain evidence="2">S2-4</strain>
    </source>
</reference>